<feature type="transmembrane region" description="Helical" evidence="1">
    <location>
        <begin position="95"/>
        <end position="116"/>
    </location>
</feature>
<dbReference type="PANTHER" id="PTHR34989">
    <property type="entry name" value="PROTEIN HDED"/>
    <property type="match status" value="1"/>
</dbReference>
<evidence type="ECO:0000256" key="1">
    <source>
        <dbReference type="SAM" id="Phobius"/>
    </source>
</evidence>
<keyword evidence="1" id="KW-1133">Transmembrane helix</keyword>
<sequence>MTENSCPVCGSTFGSLLAKGILMIILGILMMVFTLASLFASEILLAILLIFVGITLLTSGTTFFGQPKRTWWVVVLGILVILFGILTLINPGIMLVYAMYVLAAAALIGGVTDLALALMGQTAQMNRGLVAVSGILGIILGVLFLINPVIAAFTIVQIAGIFFFAFGIIAIIEAFMAKSAAA</sequence>
<keyword evidence="1" id="KW-0472">Membrane</keyword>
<feature type="transmembrane region" description="Helical" evidence="1">
    <location>
        <begin position="21"/>
        <end position="39"/>
    </location>
</feature>
<evidence type="ECO:0000313" key="2">
    <source>
        <dbReference type="EMBL" id="MPL74501.1"/>
    </source>
</evidence>
<comment type="caution">
    <text evidence="2">The sequence shown here is derived from an EMBL/GenBank/DDBJ whole genome shotgun (WGS) entry which is preliminary data.</text>
</comment>
<name>A0A644U6E4_9ZZZZ</name>
<feature type="transmembrane region" description="Helical" evidence="1">
    <location>
        <begin position="128"/>
        <end position="146"/>
    </location>
</feature>
<proteinExistence type="predicted"/>
<dbReference type="PANTHER" id="PTHR34989:SF1">
    <property type="entry name" value="PROTEIN HDED"/>
    <property type="match status" value="1"/>
</dbReference>
<dbReference type="GO" id="GO:0005886">
    <property type="term" value="C:plasma membrane"/>
    <property type="evidence" value="ECO:0007669"/>
    <property type="project" value="TreeGrafter"/>
</dbReference>
<gene>
    <name evidence="2" type="ORF">SDC9_20313</name>
</gene>
<feature type="transmembrane region" description="Helical" evidence="1">
    <location>
        <begin position="152"/>
        <end position="176"/>
    </location>
</feature>
<dbReference type="InterPro" id="IPR005325">
    <property type="entry name" value="DUF308_memb"/>
</dbReference>
<organism evidence="2">
    <name type="scientific">bioreactor metagenome</name>
    <dbReference type="NCBI Taxonomy" id="1076179"/>
    <lineage>
        <taxon>unclassified sequences</taxon>
        <taxon>metagenomes</taxon>
        <taxon>ecological metagenomes</taxon>
    </lineage>
</organism>
<dbReference type="InterPro" id="IPR052712">
    <property type="entry name" value="Acid_resist_chaperone_HdeD"/>
</dbReference>
<feature type="transmembrane region" description="Helical" evidence="1">
    <location>
        <begin position="45"/>
        <end position="64"/>
    </location>
</feature>
<accession>A0A644U6E4</accession>
<dbReference type="Pfam" id="PF03729">
    <property type="entry name" value="DUF308"/>
    <property type="match status" value="2"/>
</dbReference>
<evidence type="ECO:0008006" key="3">
    <source>
        <dbReference type="Google" id="ProtNLM"/>
    </source>
</evidence>
<dbReference type="AlphaFoldDB" id="A0A644U6E4"/>
<dbReference type="EMBL" id="VSSQ01000081">
    <property type="protein sequence ID" value="MPL74501.1"/>
    <property type="molecule type" value="Genomic_DNA"/>
</dbReference>
<feature type="transmembrane region" description="Helical" evidence="1">
    <location>
        <begin position="71"/>
        <end position="89"/>
    </location>
</feature>
<reference evidence="2" key="1">
    <citation type="submission" date="2019-08" db="EMBL/GenBank/DDBJ databases">
        <authorList>
            <person name="Kucharzyk K."/>
            <person name="Murdoch R.W."/>
            <person name="Higgins S."/>
            <person name="Loffler F."/>
        </authorList>
    </citation>
    <scope>NUCLEOTIDE SEQUENCE</scope>
</reference>
<keyword evidence="1" id="KW-0812">Transmembrane</keyword>
<protein>
    <recommendedName>
        <fullName evidence="3">Acid-resistance membrane protein</fullName>
    </recommendedName>
</protein>